<dbReference type="OrthoDB" id="1495900at2"/>
<proteinExistence type="predicted"/>
<evidence type="ECO:0000313" key="1">
    <source>
        <dbReference type="EMBL" id="TCD16974.1"/>
    </source>
</evidence>
<protein>
    <submittedName>
        <fullName evidence="1">Uncharacterized protein</fullName>
    </submittedName>
</protein>
<keyword evidence="2" id="KW-1185">Reference proteome</keyword>
<reference evidence="1 2" key="1">
    <citation type="submission" date="2019-02" db="EMBL/GenBank/DDBJ databases">
        <title>Pedobacter sp. RP-3-21 sp. nov., isolated from Arctic soil.</title>
        <authorList>
            <person name="Dahal R.H."/>
        </authorList>
    </citation>
    <scope>NUCLEOTIDE SEQUENCE [LARGE SCALE GENOMIC DNA]</scope>
    <source>
        <strain evidence="1 2">RP-3-21</strain>
    </source>
</reference>
<evidence type="ECO:0000313" key="2">
    <source>
        <dbReference type="Proteomes" id="UP000293925"/>
    </source>
</evidence>
<dbReference type="RefSeq" id="WP_131534544.1">
    <property type="nucleotide sequence ID" value="NZ_SJSO01000034.1"/>
</dbReference>
<gene>
    <name evidence="1" type="ORF">EZ456_23790</name>
</gene>
<comment type="caution">
    <text evidence="1">The sequence shown here is derived from an EMBL/GenBank/DDBJ whole genome shotgun (WGS) entry which is preliminary data.</text>
</comment>
<dbReference type="AlphaFoldDB" id="A0A4R0PNS0"/>
<dbReference type="EMBL" id="SJSO01000034">
    <property type="protein sequence ID" value="TCD16974.1"/>
    <property type="molecule type" value="Genomic_DNA"/>
</dbReference>
<name>A0A4R0PNS0_9SPHI</name>
<accession>A0A4R0PNS0</accession>
<sequence>MSVEICTVYAGVNGLDDDYTFFEDGTIKRFYDRNPHRLNLTEYLKPSDIRGSKLERIIANCPKEHLDKIKKILNLS</sequence>
<dbReference type="Proteomes" id="UP000293925">
    <property type="component" value="Unassembled WGS sequence"/>
</dbReference>
<organism evidence="1 2">
    <name type="scientific">Pedobacter psychrodurus</name>
    <dbReference type="NCBI Taxonomy" id="2530456"/>
    <lineage>
        <taxon>Bacteria</taxon>
        <taxon>Pseudomonadati</taxon>
        <taxon>Bacteroidota</taxon>
        <taxon>Sphingobacteriia</taxon>
        <taxon>Sphingobacteriales</taxon>
        <taxon>Sphingobacteriaceae</taxon>
        <taxon>Pedobacter</taxon>
    </lineage>
</organism>